<feature type="domain" description="CBM2" evidence="3">
    <location>
        <begin position="343"/>
        <end position="453"/>
    </location>
</feature>
<dbReference type="EMBL" id="BAAAHD010000043">
    <property type="protein sequence ID" value="GAA0576187.1"/>
    <property type="molecule type" value="Genomic_DNA"/>
</dbReference>
<evidence type="ECO:0000313" key="5">
    <source>
        <dbReference type="Proteomes" id="UP001501427"/>
    </source>
</evidence>
<feature type="transmembrane region" description="Helical" evidence="2">
    <location>
        <begin position="259"/>
        <end position="282"/>
    </location>
</feature>
<dbReference type="SMART" id="SM00637">
    <property type="entry name" value="CBD_II"/>
    <property type="match status" value="1"/>
</dbReference>
<feature type="compositionally biased region" description="Low complexity" evidence="1">
    <location>
        <begin position="293"/>
        <end position="305"/>
    </location>
</feature>
<gene>
    <name evidence="4" type="ORF">GCM10009546_43230</name>
</gene>
<dbReference type="InterPro" id="IPR001919">
    <property type="entry name" value="CBD2"/>
</dbReference>
<feature type="region of interest" description="Disordered" evidence="1">
    <location>
        <begin position="286"/>
        <end position="346"/>
    </location>
</feature>
<comment type="caution">
    <text evidence="4">The sequence shown here is derived from an EMBL/GenBank/DDBJ whole genome shotgun (WGS) entry which is preliminary data.</text>
</comment>
<proteinExistence type="predicted"/>
<evidence type="ECO:0000313" key="4">
    <source>
        <dbReference type="EMBL" id="GAA0576187.1"/>
    </source>
</evidence>
<dbReference type="Proteomes" id="UP001501427">
    <property type="component" value="Unassembled WGS sequence"/>
</dbReference>
<dbReference type="SUPFAM" id="SSF49384">
    <property type="entry name" value="Carbohydrate-binding domain"/>
    <property type="match status" value="1"/>
</dbReference>
<dbReference type="InterPro" id="IPR012291">
    <property type="entry name" value="CBM2_carb-bd_dom_sf"/>
</dbReference>
<feature type="compositionally biased region" description="Low complexity" evidence="1">
    <location>
        <begin position="177"/>
        <end position="196"/>
    </location>
</feature>
<keyword evidence="5" id="KW-1185">Reference proteome</keyword>
<feature type="compositionally biased region" description="Pro residues" evidence="1">
    <location>
        <begin position="197"/>
        <end position="220"/>
    </location>
</feature>
<feature type="compositionally biased region" description="Low complexity" evidence="1">
    <location>
        <begin position="157"/>
        <end position="167"/>
    </location>
</feature>
<evidence type="ECO:0000256" key="1">
    <source>
        <dbReference type="SAM" id="MobiDB-lite"/>
    </source>
</evidence>
<feature type="region of interest" description="Disordered" evidence="1">
    <location>
        <begin position="1"/>
        <end position="118"/>
    </location>
</feature>
<dbReference type="Pfam" id="PF00553">
    <property type="entry name" value="CBM_2"/>
    <property type="match status" value="1"/>
</dbReference>
<keyword evidence="2" id="KW-1133">Transmembrane helix</keyword>
<feature type="region of interest" description="Disordered" evidence="1">
    <location>
        <begin position="131"/>
        <end position="253"/>
    </location>
</feature>
<keyword evidence="2" id="KW-0472">Membrane</keyword>
<feature type="compositionally biased region" description="Pro residues" evidence="1">
    <location>
        <begin position="138"/>
        <end position="147"/>
    </location>
</feature>
<evidence type="ECO:0000256" key="2">
    <source>
        <dbReference type="SAM" id="Phobius"/>
    </source>
</evidence>
<organism evidence="4 5">
    <name type="scientific">Actinomadura livida</name>
    <dbReference type="NCBI Taxonomy" id="79909"/>
    <lineage>
        <taxon>Bacteria</taxon>
        <taxon>Bacillati</taxon>
        <taxon>Actinomycetota</taxon>
        <taxon>Actinomycetes</taxon>
        <taxon>Streptosporangiales</taxon>
        <taxon>Thermomonosporaceae</taxon>
        <taxon>Actinomadura</taxon>
    </lineage>
</organism>
<feature type="compositionally biased region" description="Acidic residues" evidence="1">
    <location>
        <begin position="63"/>
        <end position="72"/>
    </location>
</feature>
<accession>A0ABP3Q0X8</accession>
<sequence length="453" mass="45011">MEGDELSGEEPGYVPPDHKTTAEFRVRGRAAESETAAAGPEATFVDRPVDDLVGSGATLQDVPQDDSEDDLDVTFQDSLIPGLDDEAPATPTDGPGTLDTVTDGPESSNTVTDVPLPSVRSAPEAAVFAMPAPAYAQAPPPPEPAPEPAVEEEPAALEEQAPAGAEPAAPPDGAGGPVPEEGPWTGQFAAESEMPAPAAPSPAPPSPAPSSPAPPNPAEPSPAFAYAMPGAPPQETMPPAASPSGAVPPSGTPRSKGPLLLVALAGGLVVLLAVAGVAVLLLTGGSGKDDKAGAGTSPAASAPPAEGGGPAPATPGGPSPSGAPATPPVGGAPGEQPASPVVPTAPIGPVLRGTGITYQLVQQDEGYFEGRMVITNRTDEPMKTWKLTFRTPGADVKNIWGAKLAKGGEKVEIKNLDDAPAIPPGGTWEVQFGAAGATTTPKGCKLNGRACGF</sequence>
<keyword evidence="2" id="KW-0812">Transmembrane</keyword>
<name>A0ABP3Q0X8_9ACTN</name>
<dbReference type="PROSITE" id="PS51173">
    <property type="entry name" value="CBM2"/>
    <property type="match status" value="1"/>
</dbReference>
<reference evidence="5" key="1">
    <citation type="journal article" date="2019" name="Int. J. Syst. Evol. Microbiol.">
        <title>The Global Catalogue of Microorganisms (GCM) 10K type strain sequencing project: providing services to taxonomists for standard genome sequencing and annotation.</title>
        <authorList>
            <consortium name="The Broad Institute Genomics Platform"/>
            <consortium name="The Broad Institute Genome Sequencing Center for Infectious Disease"/>
            <person name="Wu L."/>
            <person name="Ma J."/>
        </authorList>
    </citation>
    <scope>NUCLEOTIDE SEQUENCE [LARGE SCALE GENOMIC DNA]</scope>
    <source>
        <strain evidence="5">JCM 10667</strain>
    </source>
</reference>
<protein>
    <recommendedName>
        <fullName evidence="3">CBM2 domain-containing protein</fullName>
    </recommendedName>
</protein>
<feature type="compositionally biased region" description="Low complexity" evidence="1">
    <location>
        <begin position="238"/>
        <end position="253"/>
    </location>
</feature>
<dbReference type="InterPro" id="IPR008965">
    <property type="entry name" value="CBM2/CBM3_carb-bd_dom_sf"/>
</dbReference>
<evidence type="ECO:0000259" key="3">
    <source>
        <dbReference type="PROSITE" id="PS51173"/>
    </source>
</evidence>
<feature type="compositionally biased region" description="Basic and acidic residues" evidence="1">
    <location>
        <begin position="16"/>
        <end position="32"/>
    </location>
</feature>
<dbReference type="Gene3D" id="2.60.40.290">
    <property type="match status" value="1"/>
</dbReference>